<dbReference type="AlphaFoldDB" id="A0A556TNF8"/>
<evidence type="ECO:0000313" key="2">
    <source>
        <dbReference type="EMBL" id="TSK28071.1"/>
    </source>
</evidence>
<comment type="caution">
    <text evidence="2">The sequence shown here is derived from an EMBL/GenBank/DDBJ whole genome shotgun (WGS) entry which is preliminary data.</text>
</comment>
<keyword evidence="3" id="KW-1185">Reference proteome</keyword>
<dbReference type="Proteomes" id="UP000319801">
    <property type="component" value="Unassembled WGS sequence"/>
</dbReference>
<organism evidence="2 3">
    <name type="scientific">Bagarius yarrelli</name>
    <name type="common">Goonch</name>
    <name type="synonym">Bagrus yarrelli</name>
    <dbReference type="NCBI Taxonomy" id="175774"/>
    <lineage>
        <taxon>Eukaryota</taxon>
        <taxon>Metazoa</taxon>
        <taxon>Chordata</taxon>
        <taxon>Craniata</taxon>
        <taxon>Vertebrata</taxon>
        <taxon>Euteleostomi</taxon>
        <taxon>Actinopterygii</taxon>
        <taxon>Neopterygii</taxon>
        <taxon>Teleostei</taxon>
        <taxon>Ostariophysi</taxon>
        <taxon>Siluriformes</taxon>
        <taxon>Sisoridae</taxon>
        <taxon>Sisorinae</taxon>
        <taxon>Bagarius</taxon>
    </lineage>
</organism>
<evidence type="ECO:0000313" key="3">
    <source>
        <dbReference type="Proteomes" id="UP000319801"/>
    </source>
</evidence>
<accession>A0A556TNF8</accession>
<name>A0A556TNF8_BAGYA</name>
<feature type="region of interest" description="Disordered" evidence="1">
    <location>
        <begin position="138"/>
        <end position="178"/>
    </location>
</feature>
<evidence type="ECO:0000256" key="1">
    <source>
        <dbReference type="SAM" id="MobiDB-lite"/>
    </source>
</evidence>
<protein>
    <submittedName>
        <fullName evidence="2">Uncharacterized protein</fullName>
    </submittedName>
</protein>
<feature type="compositionally biased region" description="Polar residues" evidence="1">
    <location>
        <begin position="142"/>
        <end position="151"/>
    </location>
</feature>
<sequence length="178" mass="19750">MLQQQLLVIETERRRRERKSANLADDVVVSVLWGWSESCCLAVRAQRLEGAREYKRACANARGILSAVHQGSVTRTRSSSWTAGSRLKLEYRVKTLGTRTGGQGLLVIRQGGRVCTGTVRVTPISCVKIIRLNSCFERSPGQRKSGSSDATSLRVMREVVRSRGKQSSQDKELAGKKM</sequence>
<proteinExistence type="predicted"/>
<feature type="compositionally biased region" description="Basic and acidic residues" evidence="1">
    <location>
        <begin position="168"/>
        <end position="178"/>
    </location>
</feature>
<reference evidence="2 3" key="1">
    <citation type="journal article" date="2019" name="Genome Biol. Evol.">
        <title>Whole-Genome Sequencing of the Giant Devil Catfish, Bagarius yarrelli.</title>
        <authorList>
            <person name="Jiang W."/>
            <person name="Lv Y."/>
            <person name="Cheng L."/>
            <person name="Yang K."/>
            <person name="Chao B."/>
            <person name="Wang X."/>
            <person name="Li Y."/>
            <person name="Pan X."/>
            <person name="You X."/>
            <person name="Zhang Y."/>
            <person name="Yang J."/>
            <person name="Li J."/>
            <person name="Zhang X."/>
            <person name="Liu S."/>
            <person name="Sun C."/>
            <person name="Yang J."/>
            <person name="Shi Q."/>
        </authorList>
    </citation>
    <scope>NUCLEOTIDE SEQUENCE [LARGE SCALE GENOMIC DNA]</scope>
    <source>
        <strain evidence="2">JWS20170419001</strain>
        <tissue evidence="2">Muscle</tissue>
    </source>
</reference>
<dbReference type="EMBL" id="VCAZ01000008">
    <property type="protein sequence ID" value="TSK28071.1"/>
    <property type="molecule type" value="Genomic_DNA"/>
</dbReference>
<gene>
    <name evidence="2" type="ORF">Baya_2258</name>
</gene>